<evidence type="ECO:0000256" key="3">
    <source>
        <dbReference type="ARBA" id="ARBA00022475"/>
    </source>
</evidence>
<sequence>MLIHFLPLLAPIPLLAAAAVGFSEPGIRPKRAPKLAEGAALLALCAALACLASLILAGPGTSPLLGVASAGFSVRLDAVSVTMLVLVTFIGWVVIRYAATYLDGEDRQGPFTGWLCATLVAVLLLVTAGNLLQLVLAWIATSLFLHRLLLFYPQRIAAQRAARKKFITARLGDAALAVAAILLAHAYNSADIATILEAARHGQGGSAAMVATGFLALAAMLKSAQFPTHGWLTEVMETPTPVSALLHAGVINAGGFLLIRFADVMLLSPGVLAVLVMVGGFTALFGSLVMLTQPAVKTSLAWSTVAQMGFMVFECGLALFPLALLHIVAHSLYKAHSFLASGGAVERVAAIRRPGPVAVPDAGAVGRAFLSALAIYVLVGLCFGLTHKSPQAIALGAILIFGVAYMLAQGLADAAPKALTRSTAVYAVATSVSYFALQTVTNLLMAGTLPPTPAPAPLEWALLVLAVVSFAAVAVVQAMFPLWAYHPAAAGLRVHLSNGFYVNAVFDRLVGGWSTSKLTASKQN</sequence>
<dbReference type="GO" id="GO:0005886">
    <property type="term" value="C:plasma membrane"/>
    <property type="evidence" value="ECO:0007669"/>
    <property type="project" value="UniProtKB-SubCell"/>
</dbReference>
<feature type="transmembrane region" description="Helical" evidence="7">
    <location>
        <begin position="458"/>
        <end position="480"/>
    </location>
</feature>
<comment type="subunit">
    <text evidence="7">Forms a complex with DabA.</text>
</comment>
<evidence type="ECO:0000256" key="7">
    <source>
        <dbReference type="HAMAP-Rule" id="MF_00862"/>
    </source>
</evidence>
<evidence type="ECO:0000256" key="1">
    <source>
        <dbReference type="ARBA" id="ARBA00004127"/>
    </source>
</evidence>
<evidence type="ECO:0000256" key="8">
    <source>
        <dbReference type="RuleBase" id="RU000320"/>
    </source>
</evidence>
<dbReference type="EMBL" id="MKIN01000020">
    <property type="protein sequence ID" value="OLP50893.1"/>
    <property type="molecule type" value="Genomic_DNA"/>
</dbReference>
<comment type="subcellular location">
    <subcellularLocation>
        <location evidence="7">Cell membrane</location>
        <topology evidence="7">Multi-pass membrane protein</topology>
    </subcellularLocation>
    <subcellularLocation>
        <location evidence="1">Endomembrane system</location>
        <topology evidence="1">Multi-pass membrane protein</topology>
    </subcellularLocation>
    <subcellularLocation>
        <location evidence="8">Membrane</location>
        <topology evidence="8">Multi-pass membrane protein</topology>
    </subcellularLocation>
</comment>
<feature type="transmembrane region" description="Helical" evidence="7">
    <location>
        <begin position="242"/>
        <end position="259"/>
    </location>
</feature>
<dbReference type="PRINTS" id="PR01434">
    <property type="entry name" value="NADHDHGNASE5"/>
</dbReference>
<evidence type="ECO:0000259" key="9">
    <source>
        <dbReference type="Pfam" id="PF00361"/>
    </source>
</evidence>
<comment type="caution">
    <text evidence="12">The sequence shown here is derived from an EMBL/GenBank/DDBJ whole genome shotgun (WGS) entry which is preliminary data.</text>
</comment>
<feature type="transmembrane region" description="Helical" evidence="7">
    <location>
        <begin position="271"/>
        <end position="291"/>
    </location>
</feature>
<keyword evidence="13" id="KW-1185">Reference proteome</keyword>
<comment type="similarity">
    <text evidence="7">Belongs to the inorganic carbon transporter (TC 9.A.2) DabB family.</text>
</comment>
<feature type="transmembrane region" description="Helical" evidence="7">
    <location>
        <begin position="39"/>
        <end position="58"/>
    </location>
</feature>
<evidence type="ECO:0000313" key="11">
    <source>
        <dbReference type="EMBL" id="MBB4009580.1"/>
    </source>
</evidence>
<evidence type="ECO:0000256" key="6">
    <source>
        <dbReference type="ARBA" id="ARBA00023136"/>
    </source>
</evidence>
<feature type="domain" description="NADH-Ubiquinone oxidoreductase (complex I) chain 5 N-terminal" evidence="10">
    <location>
        <begin position="69"/>
        <end position="108"/>
    </location>
</feature>
<protein>
    <recommendedName>
        <fullName evidence="7">Probable inorganic carbon transporter subunit DabB</fullName>
    </recommendedName>
</protein>
<dbReference type="InterPro" id="IPR001750">
    <property type="entry name" value="ND/Mrp_TM"/>
</dbReference>
<keyword evidence="2 7" id="KW-0813">Transport</keyword>
<evidence type="ECO:0000313" key="13">
    <source>
        <dbReference type="Proteomes" id="UP000185598"/>
    </source>
</evidence>
<keyword evidence="5 7" id="KW-1133">Transmembrane helix</keyword>
<keyword evidence="3 7" id="KW-1003">Cell membrane</keyword>
<feature type="transmembrane region" description="Helical" evidence="7">
    <location>
        <begin position="78"/>
        <end position="99"/>
    </location>
</feature>
<gene>
    <name evidence="7" type="primary">dabB</name>
    <name evidence="12" type="ORF">BJF91_06555</name>
    <name evidence="11" type="ORF">GGQ71_003868</name>
</gene>
<dbReference type="PANTHER" id="PTHR42829">
    <property type="entry name" value="NADH-UBIQUINONE OXIDOREDUCTASE CHAIN 5"/>
    <property type="match status" value="1"/>
</dbReference>
<reference evidence="12 13" key="1">
    <citation type="submission" date="2016-09" db="EMBL/GenBank/DDBJ databases">
        <title>Rhizobium oryziradicis sp. nov., isolated from the root of rice.</title>
        <authorList>
            <person name="Zhao J."/>
            <person name="Zhang X."/>
        </authorList>
    </citation>
    <scope>NUCLEOTIDE SEQUENCE [LARGE SCALE GENOMIC DNA]</scope>
    <source>
        <strain evidence="12 13">14971</strain>
    </source>
</reference>
<evidence type="ECO:0000256" key="4">
    <source>
        <dbReference type="ARBA" id="ARBA00022692"/>
    </source>
</evidence>
<reference evidence="11 14" key="2">
    <citation type="submission" date="2020-08" db="EMBL/GenBank/DDBJ databases">
        <title>Genomic Encyclopedia of Type Strains, Phase IV (KMG-IV): sequencing the most valuable type-strain genomes for metagenomic binning, comparative biology and taxonomic classification.</title>
        <authorList>
            <person name="Goeker M."/>
        </authorList>
    </citation>
    <scope>NUCLEOTIDE SEQUENCE [LARGE SCALE GENOMIC DNA]</scope>
    <source>
        <strain evidence="11 14">DSM 100021</strain>
    </source>
</reference>
<keyword evidence="6 7" id="KW-0472">Membrane</keyword>
<feature type="domain" description="NADH:quinone oxidoreductase/Mrp antiporter transmembrane" evidence="9">
    <location>
        <begin position="128"/>
        <end position="347"/>
    </location>
</feature>
<evidence type="ECO:0000313" key="12">
    <source>
        <dbReference type="EMBL" id="OLP50893.1"/>
    </source>
</evidence>
<evidence type="ECO:0000259" key="10">
    <source>
        <dbReference type="Pfam" id="PF00662"/>
    </source>
</evidence>
<dbReference type="Proteomes" id="UP000185598">
    <property type="component" value="Unassembled WGS sequence"/>
</dbReference>
<evidence type="ECO:0000256" key="5">
    <source>
        <dbReference type="ARBA" id="ARBA00022989"/>
    </source>
</evidence>
<dbReference type="EMBL" id="JACIED010000005">
    <property type="protein sequence ID" value="MBB4009580.1"/>
    <property type="molecule type" value="Genomic_DNA"/>
</dbReference>
<feature type="transmembrane region" description="Helical" evidence="7">
    <location>
        <begin position="174"/>
        <end position="196"/>
    </location>
</feature>
<dbReference type="InterPro" id="IPR046396">
    <property type="entry name" value="Transporter_DabB"/>
</dbReference>
<dbReference type="AlphaFoldDB" id="A0A1Q9A8I6"/>
<dbReference type="GO" id="GO:0008137">
    <property type="term" value="F:NADH dehydrogenase (ubiquinone) activity"/>
    <property type="evidence" value="ECO:0007669"/>
    <property type="project" value="InterPro"/>
</dbReference>
<dbReference type="Pfam" id="PF00662">
    <property type="entry name" value="Proton_antipo_N"/>
    <property type="match status" value="1"/>
</dbReference>
<dbReference type="GO" id="GO:0003954">
    <property type="term" value="F:NADH dehydrogenase activity"/>
    <property type="evidence" value="ECO:0007669"/>
    <property type="project" value="TreeGrafter"/>
</dbReference>
<feature type="transmembrane region" description="Helical" evidence="7">
    <location>
        <begin position="312"/>
        <end position="333"/>
    </location>
</feature>
<evidence type="ECO:0000256" key="2">
    <source>
        <dbReference type="ARBA" id="ARBA00022448"/>
    </source>
</evidence>
<dbReference type="Proteomes" id="UP000544107">
    <property type="component" value="Unassembled WGS sequence"/>
</dbReference>
<organism evidence="12 13">
    <name type="scientific">Allorhizobium taibaishanense</name>
    <dbReference type="NCBI Taxonomy" id="887144"/>
    <lineage>
        <taxon>Bacteria</taxon>
        <taxon>Pseudomonadati</taxon>
        <taxon>Pseudomonadota</taxon>
        <taxon>Alphaproteobacteria</taxon>
        <taxon>Hyphomicrobiales</taxon>
        <taxon>Rhizobiaceae</taxon>
        <taxon>Rhizobium/Agrobacterium group</taxon>
        <taxon>Allorhizobium</taxon>
    </lineage>
</organism>
<dbReference type="STRING" id="887144.BJF91_06555"/>
<feature type="transmembrane region" description="Helical" evidence="7">
    <location>
        <begin position="392"/>
        <end position="412"/>
    </location>
</feature>
<dbReference type="GO" id="GO:0042773">
    <property type="term" value="P:ATP synthesis coupled electron transport"/>
    <property type="evidence" value="ECO:0007669"/>
    <property type="project" value="InterPro"/>
</dbReference>
<dbReference type="RefSeq" id="WP_075613597.1">
    <property type="nucleotide sequence ID" value="NZ_JACIED010000005.1"/>
</dbReference>
<proteinExistence type="inferred from homology"/>
<feature type="transmembrane region" description="Helical" evidence="7">
    <location>
        <begin position="424"/>
        <end position="446"/>
    </location>
</feature>
<accession>A0A1Q9A8I6</accession>
<dbReference type="PANTHER" id="PTHR42829:SF1">
    <property type="entry name" value="INORGANIC CARBON TRANSPORTER SUBUNIT DABB-RELATED"/>
    <property type="match status" value="1"/>
</dbReference>
<feature type="transmembrane region" description="Helical" evidence="7">
    <location>
        <begin position="364"/>
        <end position="385"/>
    </location>
</feature>
<dbReference type="Pfam" id="PF00361">
    <property type="entry name" value="Proton_antipo_M"/>
    <property type="match status" value="1"/>
</dbReference>
<dbReference type="GO" id="GO:0012505">
    <property type="term" value="C:endomembrane system"/>
    <property type="evidence" value="ECO:0007669"/>
    <property type="project" value="UniProtKB-SubCell"/>
</dbReference>
<dbReference type="InterPro" id="IPR001516">
    <property type="entry name" value="Proton_antipo_N"/>
</dbReference>
<name>A0A1Q9A8I6_9HYPH</name>
<comment type="function">
    <text evidence="7">Part of an energy-coupled inorganic carbon pump.</text>
</comment>
<feature type="transmembrane region" description="Helical" evidence="7">
    <location>
        <begin position="6"/>
        <end position="27"/>
    </location>
</feature>
<dbReference type="OrthoDB" id="9811798at2"/>
<evidence type="ECO:0000313" key="14">
    <source>
        <dbReference type="Proteomes" id="UP000544107"/>
    </source>
</evidence>
<dbReference type="GO" id="GO:0015990">
    <property type="term" value="P:electron transport coupled proton transport"/>
    <property type="evidence" value="ECO:0007669"/>
    <property type="project" value="TreeGrafter"/>
</dbReference>
<keyword evidence="4 7" id="KW-0812">Transmembrane</keyword>
<feature type="transmembrane region" description="Helical" evidence="7">
    <location>
        <begin position="202"/>
        <end position="221"/>
    </location>
</feature>
<dbReference type="HAMAP" id="MF_00862">
    <property type="entry name" value="DabB"/>
    <property type="match status" value="1"/>
</dbReference>
<dbReference type="InterPro" id="IPR003945">
    <property type="entry name" value="NU5C-like"/>
</dbReference>